<evidence type="ECO:0000313" key="6">
    <source>
        <dbReference type="Proteomes" id="UP001386955"/>
    </source>
</evidence>
<dbReference type="SUPFAM" id="SSF47762">
    <property type="entry name" value="PAH2 domain"/>
    <property type="match status" value="2"/>
</dbReference>
<dbReference type="InterPro" id="IPR039774">
    <property type="entry name" value="Sin3-like"/>
</dbReference>
<name>A0AAN9XAF1_PSOTE</name>
<protein>
    <submittedName>
        <fullName evidence="5">Uncharacterized protein</fullName>
    </submittedName>
</protein>
<evidence type="ECO:0000256" key="1">
    <source>
        <dbReference type="ARBA" id="ARBA00004123"/>
    </source>
</evidence>
<organism evidence="5 6">
    <name type="scientific">Psophocarpus tetragonolobus</name>
    <name type="common">Winged bean</name>
    <name type="synonym">Dolichos tetragonolobus</name>
    <dbReference type="NCBI Taxonomy" id="3891"/>
    <lineage>
        <taxon>Eukaryota</taxon>
        <taxon>Viridiplantae</taxon>
        <taxon>Streptophyta</taxon>
        <taxon>Embryophyta</taxon>
        <taxon>Tracheophyta</taxon>
        <taxon>Spermatophyta</taxon>
        <taxon>Magnoliopsida</taxon>
        <taxon>eudicotyledons</taxon>
        <taxon>Gunneridae</taxon>
        <taxon>Pentapetalae</taxon>
        <taxon>rosids</taxon>
        <taxon>fabids</taxon>
        <taxon>Fabales</taxon>
        <taxon>Fabaceae</taxon>
        <taxon>Papilionoideae</taxon>
        <taxon>50 kb inversion clade</taxon>
        <taxon>NPAAA clade</taxon>
        <taxon>indigoferoid/millettioid clade</taxon>
        <taxon>Phaseoleae</taxon>
        <taxon>Psophocarpus</taxon>
    </lineage>
</organism>
<sequence length="242" mass="28436">MDYKTSASKCASFRYQIMSGRDENITRMDAEQFIKQVHYIFQEKMEKFDEFLQVMIDYKNDRIDVVVLIEKVEAILKEHRDLILGFNKFLPKGYQILLPSKGKPQMEDALNYLNKVQTRFQDDDHVYKSFLNILARYRNGCTPIHMVYQEGNGHLEESPMRSIDRSDISWNKSHGNLHQACSIGVRYPIDQFLLTSSSMRVGFDGRVGEDRYCGEMKIWDVIKELRVVGLSKMRFILLKLKK</sequence>
<dbReference type="GO" id="GO:0000118">
    <property type="term" value="C:histone deacetylase complex"/>
    <property type="evidence" value="ECO:0007669"/>
    <property type="project" value="TreeGrafter"/>
</dbReference>
<dbReference type="GO" id="GO:0003714">
    <property type="term" value="F:transcription corepressor activity"/>
    <property type="evidence" value="ECO:0007669"/>
    <property type="project" value="InterPro"/>
</dbReference>
<dbReference type="EMBL" id="JAYMYS010000007">
    <property type="protein sequence ID" value="KAK7386925.1"/>
    <property type="molecule type" value="Genomic_DNA"/>
</dbReference>
<evidence type="ECO:0000256" key="2">
    <source>
        <dbReference type="ARBA" id="ARBA00022491"/>
    </source>
</evidence>
<keyword evidence="3 4" id="KW-0539">Nucleus</keyword>
<dbReference type="PANTHER" id="PTHR12346:SF0">
    <property type="entry name" value="SIN3A, ISOFORM G"/>
    <property type="match status" value="1"/>
</dbReference>
<dbReference type="PROSITE" id="PS51477">
    <property type="entry name" value="PAH"/>
    <property type="match status" value="1"/>
</dbReference>
<evidence type="ECO:0000313" key="5">
    <source>
        <dbReference type="EMBL" id="KAK7386925.1"/>
    </source>
</evidence>
<dbReference type="PANTHER" id="PTHR12346">
    <property type="entry name" value="SIN3B-RELATED"/>
    <property type="match status" value="1"/>
</dbReference>
<accession>A0AAN9XAF1</accession>
<dbReference type="Proteomes" id="UP001386955">
    <property type="component" value="Unassembled WGS sequence"/>
</dbReference>
<keyword evidence="6" id="KW-1185">Reference proteome</keyword>
<dbReference type="InterPro" id="IPR003822">
    <property type="entry name" value="PAH"/>
</dbReference>
<keyword evidence="2" id="KW-0678">Repressor</keyword>
<comment type="caution">
    <text evidence="5">The sequence shown here is derived from an EMBL/GenBank/DDBJ whole genome shotgun (WGS) entry which is preliminary data.</text>
</comment>
<comment type="subcellular location">
    <subcellularLocation>
        <location evidence="1 4">Nucleus</location>
    </subcellularLocation>
</comment>
<reference evidence="5 6" key="1">
    <citation type="submission" date="2024-01" db="EMBL/GenBank/DDBJ databases">
        <title>The genomes of 5 underutilized Papilionoideae crops provide insights into root nodulation and disease resistanc.</title>
        <authorList>
            <person name="Jiang F."/>
        </authorList>
    </citation>
    <scope>NUCLEOTIDE SEQUENCE [LARGE SCALE GENOMIC DNA]</scope>
    <source>
        <strain evidence="5">DUOXIRENSHENG_FW03</strain>
        <tissue evidence="5">Leaves</tissue>
    </source>
</reference>
<evidence type="ECO:0000256" key="3">
    <source>
        <dbReference type="ARBA" id="ARBA00023242"/>
    </source>
</evidence>
<dbReference type="GO" id="GO:0000785">
    <property type="term" value="C:chromatin"/>
    <property type="evidence" value="ECO:0007669"/>
    <property type="project" value="TreeGrafter"/>
</dbReference>
<proteinExistence type="predicted"/>
<dbReference type="GO" id="GO:0000122">
    <property type="term" value="P:negative regulation of transcription by RNA polymerase II"/>
    <property type="evidence" value="ECO:0007669"/>
    <property type="project" value="TreeGrafter"/>
</dbReference>
<dbReference type="FunFam" id="1.20.1160.11:FF:000001">
    <property type="entry name" value="Paired amphipathic helix protein Sin3"/>
    <property type="match status" value="1"/>
</dbReference>
<dbReference type="Pfam" id="PF02671">
    <property type="entry name" value="PAH"/>
    <property type="match status" value="1"/>
</dbReference>
<evidence type="ECO:0000256" key="4">
    <source>
        <dbReference type="PROSITE-ProRule" id="PRU00810"/>
    </source>
</evidence>
<dbReference type="InterPro" id="IPR036600">
    <property type="entry name" value="PAH_sf"/>
</dbReference>
<dbReference type="Gene3D" id="1.20.1160.11">
    <property type="entry name" value="Paired amphipathic helix"/>
    <property type="match status" value="2"/>
</dbReference>
<dbReference type="AlphaFoldDB" id="A0AAN9XAF1"/>
<gene>
    <name evidence="5" type="ORF">VNO78_27301</name>
</gene>